<dbReference type="AlphaFoldDB" id="Q4S3U5"/>
<gene>
    <name evidence="2" type="ORF">GSTENG00024487001</name>
</gene>
<dbReference type="KEGG" id="tng:GSTEN00024487G001"/>
<reference evidence="2" key="2">
    <citation type="submission" date="2004-02" db="EMBL/GenBank/DDBJ databases">
        <authorList>
            <consortium name="Genoscope"/>
            <consortium name="Whitehead Institute Centre for Genome Research"/>
        </authorList>
    </citation>
    <scope>NUCLEOTIDE SEQUENCE</scope>
</reference>
<evidence type="ECO:0000256" key="1">
    <source>
        <dbReference type="SAM" id="MobiDB-lite"/>
    </source>
</evidence>
<name>Q4S3U5_TETNG</name>
<feature type="region of interest" description="Disordered" evidence="1">
    <location>
        <begin position="70"/>
        <end position="93"/>
    </location>
</feature>
<organism evidence="2">
    <name type="scientific">Tetraodon nigroviridis</name>
    <name type="common">Spotted green pufferfish</name>
    <name type="synonym">Chelonodon nigroviridis</name>
    <dbReference type="NCBI Taxonomy" id="99883"/>
    <lineage>
        <taxon>Eukaryota</taxon>
        <taxon>Metazoa</taxon>
        <taxon>Chordata</taxon>
        <taxon>Craniata</taxon>
        <taxon>Vertebrata</taxon>
        <taxon>Euteleostomi</taxon>
        <taxon>Actinopterygii</taxon>
        <taxon>Neopterygii</taxon>
        <taxon>Teleostei</taxon>
        <taxon>Neoteleostei</taxon>
        <taxon>Acanthomorphata</taxon>
        <taxon>Eupercaria</taxon>
        <taxon>Tetraodontiformes</taxon>
        <taxon>Tetradontoidea</taxon>
        <taxon>Tetraodontidae</taxon>
        <taxon>Tetraodon</taxon>
    </lineage>
</organism>
<sequence length="93" mass="10221">MDGPWPEGAKQDLNQFEQGGRRRAHRGVVCLCILRRGGECLCVCRTNDVVSDHSCSPRGRCASGSLRLCRPGSRPCQKQDGRRGDGAHCEPQK</sequence>
<feature type="compositionally biased region" description="Basic and acidic residues" evidence="1">
    <location>
        <begin position="77"/>
        <end position="93"/>
    </location>
</feature>
<evidence type="ECO:0000313" key="2">
    <source>
        <dbReference type="EMBL" id="CAG04687.1"/>
    </source>
</evidence>
<comment type="caution">
    <text evidence="2">The sequence shown here is derived from an EMBL/GenBank/DDBJ whole genome shotgun (WGS) entry which is preliminary data.</text>
</comment>
<protein>
    <submittedName>
        <fullName evidence="2">(spotted green pufferfish) hypothetical protein</fullName>
    </submittedName>
</protein>
<reference evidence="2" key="1">
    <citation type="journal article" date="2004" name="Nature">
        <title>Genome duplication in the teleost fish Tetraodon nigroviridis reveals the early vertebrate proto-karyotype.</title>
        <authorList>
            <person name="Jaillon O."/>
            <person name="Aury J.-M."/>
            <person name="Brunet F."/>
            <person name="Petit J.-L."/>
            <person name="Stange-Thomann N."/>
            <person name="Mauceli E."/>
            <person name="Bouneau L."/>
            <person name="Fischer C."/>
            <person name="Ozouf-Costaz C."/>
            <person name="Bernot A."/>
            <person name="Nicaud S."/>
            <person name="Jaffe D."/>
            <person name="Fisher S."/>
            <person name="Lutfalla G."/>
            <person name="Dossat C."/>
            <person name="Segurens B."/>
            <person name="Dasilva C."/>
            <person name="Salanoubat M."/>
            <person name="Levy M."/>
            <person name="Boudet N."/>
            <person name="Castellano S."/>
            <person name="Anthouard V."/>
            <person name="Jubin C."/>
            <person name="Castelli V."/>
            <person name="Katinka M."/>
            <person name="Vacherie B."/>
            <person name="Biemont C."/>
            <person name="Skalli Z."/>
            <person name="Cattolico L."/>
            <person name="Poulain J."/>
            <person name="De Berardinis V."/>
            <person name="Cruaud C."/>
            <person name="Duprat S."/>
            <person name="Brottier P."/>
            <person name="Coutanceau J.-P."/>
            <person name="Gouzy J."/>
            <person name="Parra G."/>
            <person name="Lardier G."/>
            <person name="Chapple C."/>
            <person name="McKernan K.J."/>
            <person name="McEwan P."/>
            <person name="Bosak S."/>
            <person name="Kellis M."/>
            <person name="Volff J.-N."/>
            <person name="Guigo R."/>
            <person name="Zody M.C."/>
            <person name="Mesirov J."/>
            <person name="Lindblad-Toh K."/>
            <person name="Birren B."/>
            <person name="Nusbaum C."/>
            <person name="Kahn D."/>
            <person name="Robinson-Rechavi M."/>
            <person name="Laudet V."/>
            <person name="Schachter V."/>
            <person name="Quetier F."/>
            <person name="Saurin W."/>
            <person name="Scarpelli C."/>
            <person name="Wincker P."/>
            <person name="Lander E.S."/>
            <person name="Weissenbach J."/>
            <person name="Roest Crollius H."/>
        </authorList>
    </citation>
    <scope>NUCLEOTIDE SEQUENCE [LARGE SCALE GENOMIC DNA]</scope>
</reference>
<dbReference type="EMBL" id="CAAE01014744">
    <property type="protein sequence ID" value="CAG04687.1"/>
    <property type="molecule type" value="Genomic_DNA"/>
</dbReference>
<feature type="region of interest" description="Disordered" evidence="1">
    <location>
        <begin position="1"/>
        <end position="23"/>
    </location>
</feature>
<accession>Q4S3U5</accession>
<proteinExistence type="predicted"/>